<dbReference type="Pfam" id="PF00431">
    <property type="entry name" value="CUB"/>
    <property type="match status" value="2"/>
</dbReference>
<dbReference type="OrthoDB" id="10009301at2759"/>
<evidence type="ECO:0000259" key="4">
    <source>
        <dbReference type="PROSITE" id="PS01180"/>
    </source>
</evidence>
<dbReference type="PANTHER" id="PTHR24251:SF37">
    <property type="entry name" value="CUB DOMAIN-CONTAINING PROTEIN"/>
    <property type="match status" value="1"/>
</dbReference>
<dbReference type="PROSITE" id="PS01180">
    <property type="entry name" value="CUB"/>
    <property type="match status" value="2"/>
</dbReference>
<dbReference type="InterPro" id="IPR000859">
    <property type="entry name" value="CUB_dom"/>
</dbReference>
<evidence type="ECO:0000256" key="2">
    <source>
        <dbReference type="ARBA" id="ARBA00023157"/>
    </source>
</evidence>
<evidence type="ECO:0000313" key="6">
    <source>
        <dbReference type="Proteomes" id="UP000708208"/>
    </source>
</evidence>
<dbReference type="FunFam" id="2.60.120.290:FF:000005">
    <property type="entry name" value="Procollagen C-endopeptidase enhancer 1"/>
    <property type="match status" value="1"/>
</dbReference>
<protein>
    <recommendedName>
        <fullName evidence="4">CUB domain-containing protein</fullName>
    </recommendedName>
</protein>
<dbReference type="EMBL" id="CAJVCH010194721">
    <property type="protein sequence ID" value="CAG7730452.1"/>
    <property type="molecule type" value="Genomic_DNA"/>
</dbReference>
<feature type="non-terminal residue" evidence="5">
    <location>
        <position position="1"/>
    </location>
</feature>
<keyword evidence="1" id="KW-0677">Repeat</keyword>
<keyword evidence="6" id="KW-1185">Reference proteome</keyword>
<reference evidence="5" key="1">
    <citation type="submission" date="2021-06" db="EMBL/GenBank/DDBJ databases">
        <authorList>
            <person name="Hodson N. C."/>
            <person name="Mongue J. A."/>
            <person name="Jaron S. K."/>
        </authorList>
    </citation>
    <scope>NUCLEOTIDE SEQUENCE</scope>
</reference>
<comment type="caution">
    <text evidence="3">Lacks conserved residue(s) required for the propagation of feature annotation.</text>
</comment>
<dbReference type="PANTHER" id="PTHR24251">
    <property type="entry name" value="OVOCHYMASE-RELATED"/>
    <property type="match status" value="1"/>
</dbReference>
<dbReference type="Proteomes" id="UP000708208">
    <property type="component" value="Unassembled WGS sequence"/>
</dbReference>
<dbReference type="SMART" id="SM00042">
    <property type="entry name" value="CUB"/>
    <property type="match status" value="2"/>
</dbReference>
<dbReference type="FunFam" id="2.60.120.290:FF:000013">
    <property type="entry name" value="Membrane frizzled-related protein"/>
    <property type="match status" value="1"/>
</dbReference>
<feature type="domain" description="CUB" evidence="4">
    <location>
        <begin position="56"/>
        <end position="181"/>
    </location>
</feature>
<evidence type="ECO:0000256" key="1">
    <source>
        <dbReference type="ARBA" id="ARBA00022737"/>
    </source>
</evidence>
<keyword evidence="2" id="KW-1015">Disulfide bond</keyword>
<gene>
    <name evidence="5" type="ORF">AFUS01_LOCUS19096</name>
</gene>
<comment type="caution">
    <text evidence="5">The sequence shown here is derived from an EMBL/GenBank/DDBJ whole genome shotgun (WGS) entry which is preliminary data.</text>
</comment>
<name>A0A8J2K1M8_9HEXA</name>
<proteinExistence type="predicted"/>
<organism evidence="5 6">
    <name type="scientific">Allacma fusca</name>
    <dbReference type="NCBI Taxonomy" id="39272"/>
    <lineage>
        <taxon>Eukaryota</taxon>
        <taxon>Metazoa</taxon>
        <taxon>Ecdysozoa</taxon>
        <taxon>Arthropoda</taxon>
        <taxon>Hexapoda</taxon>
        <taxon>Collembola</taxon>
        <taxon>Symphypleona</taxon>
        <taxon>Sminthuridae</taxon>
        <taxon>Allacma</taxon>
    </lineage>
</organism>
<feature type="domain" description="CUB" evidence="4">
    <location>
        <begin position="312"/>
        <end position="407"/>
    </location>
</feature>
<accession>A0A8J2K1M8</accession>
<dbReference type="AlphaFoldDB" id="A0A8J2K1M8"/>
<feature type="non-terminal residue" evidence="5">
    <location>
        <position position="407"/>
    </location>
</feature>
<evidence type="ECO:0000256" key="3">
    <source>
        <dbReference type="PROSITE-ProRule" id="PRU00059"/>
    </source>
</evidence>
<sequence length="407" mass="45216">IAEPRNWTVCGNSEGTRPSRVETGMNQVHVLFTTDGTSDGTSKGFSLRFRASLERCGGYLTAPSGFIQSPGYPRSYSHYRYCSWHIRAPAGRRIRLEFLDFDLEERLRTATYTHCYDYVYITQGQDSYYARNRPENSLYNGSLCGSDRPAPVETTGEYMHILFRSDSSVAHRGFKAKYSTDLPTLCGGTVPEDDNFGSVASPNTTTGTPNTTTSVYCVWNKNGGNDNTTTIVTINRLYIPQPGQSDTAPVVTCSTGGSLSATPQGSWWDGWKLYCGSITNKKIYLPGNAFNIIYKAANPLAYFNVTYKVSPCGGTLYYPGNITSPNFPSTYETNTECIWLLEFGWNSQIRLVFTDIDLDDSRDSDGGCDKDYVLVRNGQYPTSPLLGKYCGTNLPNNITSMSRFLFV</sequence>
<dbReference type="CDD" id="cd00041">
    <property type="entry name" value="CUB"/>
    <property type="match status" value="2"/>
</dbReference>
<evidence type="ECO:0000313" key="5">
    <source>
        <dbReference type="EMBL" id="CAG7730452.1"/>
    </source>
</evidence>